<organism evidence="2 3">
    <name type="scientific">Microbacterium schleiferi</name>
    <dbReference type="NCBI Taxonomy" id="69362"/>
    <lineage>
        <taxon>Bacteria</taxon>
        <taxon>Bacillati</taxon>
        <taxon>Actinomycetota</taxon>
        <taxon>Actinomycetes</taxon>
        <taxon>Micrococcales</taxon>
        <taxon>Microbacteriaceae</taxon>
        <taxon>Microbacterium</taxon>
    </lineage>
</organism>
<keyword evidence="1" id="KW-0732">Signal</keyword>
<name>A0A7S8MV79_9MICO</name>
<evidence type="ECO:0008006" key="4">
    <source>
        <dbReference type="Google" id="ProtNLM"/>
    </source>
</evidence>
<protein>
    <recommendedName>
        <fullName evidence="4">DUF4333 domain-containing protein</fullName>
    </recommendedName>
</protein>
<dbReference type="EMBL" id="CP064760">
    <property type="protein sequence ID" value="QPE03623.1"/>
    <property type="molecule type" value="Genomic_DNA"/>
</dbReference>
<feature type="signal peptide" evidence="1">
    <location>
        <begin position="1"/>
        <end position="19"/>
    </location>
</feature>
<feature type="chain" id="PRO_5038952555" description="DUF4333 domain-containing protein" evidence="1">
    <location>
        <begin position="20"/>
        <end position="116"/>
    </location>
</feature>
<gene>
    <name evidence="2" type="ORF">IT882_09845</name>
</gene>
<dbReference type="PROSITE" id="PS51257">
    <property type="entry name" value="PROKAR_LIPOPROTEIN"/>
    <property type="match status" value="1"/>
</dbReference>
<dbReference type="KEGG" id="msf:IT882_09845"/>
<dbReference type="AlphaFoldDB" id="A0A7S8MV79"/>
<dbReference type="RefSeq" id="WP_195691725.1">
    <property type="nucleotide sequence ID" value="NZ_CP064760.1"/>
</dbReference>
<keyword evidence="3" id="KW-1185">Reference proteome</keyword>
<evidence type="ECO:0000313" key="3">
    <source>
        <dbReference type="Proteomes" id="UP000594480"/>
    </source>
</evidence>
<evidence type="ECO:0000313" key="2">
    <source>
        <dbReference type="EMBL" id="QPE03623.1"/>
    </source>
</evidence>
<proteinExistence type="predicted"/>
<reference evidence="2 3" key="1">
    <citation type="submission" date="2020-11" db="EMBL/GenBank/DDBJ databases">
        <title>Amino acid is mineralized and recycled by bacteria in oceanic microbiome.</title>
        <authorList>
            <person name="Zheng L.Y."/>
        </authorList>
    </citation>
    <scope>NUCLEOTIDE SEQUENCE [LARGE SCALE GENOMIC DNA]</scope>
    <source>
        <strain evidence="2 3">A32-1</strain>
    </source>
</reference>
<evidence type="ECO:0000256" key="1">
    <source>
        <dbReference type="SAM" id="SignalP"/>
    </source>
</evidence>
<dbReference type="Proteomes" id="UP000594480">
    <property type="component" value="Chromosome"/>
</dbReference>
<accession>A0A7S8MV79</accession>
<sequence length="116" mass="12028">MKRPLIAASVLAASVLTMAGCSQVEALAPVGGNHMTEIRYAAIDILLAKNIDVLVAPVCEQSGEAVSCTGETAEGQTITVESPADATDTVTVTVGDETVYSGKYWDILDDAVRGDL</sequence>